<comment type="caution">
    <text evidence="5">The sequence shown here is derived from an EMBL/GenBank/DDBJ whole genome shotgun (WGS) entry which is preliminary data.</text>
</comment>
<accession>A0AA39LJ95</accession>
<evidence type="ECO:0000259" key="4">
    <source>
        <dbReference type="SMART" id="SM01088"/>
    </source>
</evidence>
<dbReference type="Pfam" id="PF01391">
    <property type="entry name" value="Collagen"/>
    <property type="match status" value="1"/>
</dbReference>
<keyword evidence="3" id="KW-0472">Membrane</keyword>
<feature type="compositionally biased region" description="Pro residues" evidence="2">
    <location>
        <begin position="132"/>
        <end position="169"/>
    </location>
</feature>
<evidence type="ECO:0000256" key="1">
    <source>
        <dbReference type="ARBA" id="ARBA00022737"/>
    </source>
</evidence>
<feature type="region of interest" description="Disordered" evidence="2">
    <location>
        <begin position="99"/>
        <end position="186"/>
    </location>
</feature>
<dbReference type="Pfam" id="PF01484">
    <property type="entry name" value="Col_cuticle_N"/>
    <property type="match status" value="1"/>
</dbReference>
<dbReference type="InterPro" id="IPR008160">
    <property type="entry name" value="Collagen"/>
</dbReference>
<dbReference type="GO" id="GO:0042302">
    <property type="term" value="F:structural constituent of cuticle"/>
    <property type="evidence" value="ECO:0007669"/>
    <property type="project" value="InterPro"/>
</dbReference>
<evidence type="ECO:0000256" key="2">
    <source>
        <dbReference type="SAM" id="MobiDB-lite"/>
    </source>
</evidence>
<keyword evidence="3" id="KW-1133">Transmembrane helix</keyword>
<evidence type="ECO:0000256" key="3">
    <source>
        <dbReference type="SAM" id="Phobius"/>
    </source>
</evidence>
<dbReference type="EMBL" id="JAUCMV010000005">
    <property type="protein sequence ID" value="KAK0399094.1"/>
    <property type="molecule type" value="Genomic_DNA"/>
</dbReference>
<gene>
    <name evidence="5" type="ORF">QR680_002896</name>
</gene>
<dbReference type="AlphaFoldDB" id="A0AA39LJ95"/>
<feature type="transmembrane region" description="Helical" evidence="3">
    <location>
        <begin position="12"/>
        <end position="36"/>
    </location>
</feature>
<reference evidence="5" key="1">
    <citation type="submission" date="2023-06" db="EMBL/GenBank/DDBJ databases">
        <title>Genomic analysis of the entomopathogenic nematode Steinernema hermaphroditum.</title>
        <authorList>
            <person name="Schwarz E.M."/>
            <person name="Heppert J.K."/>
            <person name="Baniya A."/>
            <person name="Schwartz H.T."/>
            <person name="Tan C.-H."/>
            <person name="Antoshechkin I."/>
            <person name="Sternberg P.W."/>
            <person name="Goodrich-Blair H."/>
            <person name="Dillman A.R."/>
        </authorList>
    </citation>
    <scope>NUCLEOTIDE SEQUENCE</scope>
    <source>
        <strain evidence="5">PS9179</strain>
        <tissue evidence="5">Whole animal</tissue>
    </source>
</reference>
<keyword evidence="1" id="KW-0677">Repeat</keyword>
<dbReference type="PANTHER" id="PTHR24637:SF374">
    <property type="entry name" value="CUTICLE COLLAGEN DPY-7"/>
    <property type="match status" value="1"/>
</dbReference>
<dbReference type="InterPro" id="IPR002486">
    <property type="entry name" value="Col_cuticle_N"/>
</dbReference>
<proteinExistence type="predicted"/>
<dbReference type="PANTHER" id="PTHR24637">
    <property type="entry name" value="COLLAGEN"/>
    <property type="match status" value="1"/>
</dbReference>
<sequence>MTEKGDHCRVAYVASAVSIFCLLTVSIVLPFLYYRLDNAQNNLQMRMDEFKFTARGIWRDIVIVKSNGRAKRQGYGAETVNAEDNAQCTSCVQLQCPPGPPGPPGVDGEDGVDGMAGRPGKPGLDGLDVPLDPEPSFPCNNPGPPGPIGETGPPGPPGKRGEPGPPGPVGSPGEAGELGGHCPSSCGVQEIVGPSVVELDTNGWQDNGPGYRL</sequence>
<dbReference type="Proteomes" id="UP001175271">
    <property type="component" value="Unassembled WGS sequence"/>
</dbReference>
<organism evidence="5 6">
    <name type="scientific">Steinernema hermaphroditum</name>
    <dbReference type="NCBI Taxonomy" id="289476"/>
    <lineage>
        <taxon>Eukaryota</taxon>
        <taxon>Metazoa</taxon>
        <taxon>Ecdysozoa</taxon>
        <taxon>Nematoda</taxon>
        <taxon>Chromadorea</taxon>
        <taxon>Rhabditida</taxon>
        <taxon>Tylenchina</taxon>
        <taxon>Panagrolaimomorpha</taxon>
        <taxon>Strongyloidoidea</taxon>
        <taxon>Steinernematidae</taxon>
        <taxon>Steinernema</taxon>
    </lineage>
</organism>
<keyword evidence="6" id="KW-1185">Reference proteome</keyword>
<feature type="domain" description="Nematode cuticle collagen N-terminal" evidence="4">
    <location>
        <begin position="9"/>
        <end position="61"/>
    </location>
</feature>
<dbReference type="SMART" id="SM01088">
    <property type="entry name" value="Col_cuticle_N"/>
    <property type="match status" value="1"/>
</dbReference>
<evidence type="ECO:0000313" key="5">
    <source>
        <dbReference type="EMBL" id="KAK0399094.1"/>
    </source>
</evidence>
<keyword evidence="3" id="KW-0812">Transmembrane</keyword>
<name>A0AA39LJ95_9BILA</name>
<protein>
    <recommendedName>
        <fullName evidence="4">Nematode cuticle collagen N-terminal domain-containing protein</fullName>
    </recommendedName>
</protein>
<evidence type="ECO:0000313" key="6">
    <source>
        <dbReference type="Proteomes" id="UP001175271"/>
    </source>
</evidence>